<reference evidence="2 3" key="1">
    <citation type="submission" date="2024-04" db="EMBL/GenBank/DDBJ databases">
        <title>Phyllosticta paracitricarpa is synonymous to the EU quarantine fungus P. citricarpa based on phylogenomic analyses.</title>
        <authorList>
            <consortium name="Lawrence Berkeley National Laboratory"/>
            <person name="Van ingen-buijs V.A."/>
            <person name="Van westerhoven A.C."/>
            <person name="Haridas S."/>
            <person name="Skiadas P."/>
            <person name="Martin F."/>
            <person name="Groenewald J.Z."/>
            <person name="Crous P.W."/>
            <person name="Seidl M.F."/>
        </authorList>
    </citation>
    <scope>NUCLEOTIDE SEQUENCE [LARGE SCALE GENOMIC DNA]</scope>
    <source>
        <strain evidence="2 3">CBS 141358</strain>
    </source>
</reference>
<evidence type="ECO:0000313" key="2">
    <source>
        <dbReference type="EMBL" id="KAK7606205.1"/>
    </source>
</evidence>
<accession>A0ABR1MVN0</accession>
<keyword evidence="1" id="KW-0812">Transmembrane</keyword>
<keyword evidence="1" id="KW-0472">Membrane</keyword>
<dbReference type="EMBL" id="JBBPBF010000053">
    <property type="protein sequence ID" value="KAK7606205.1"/>
    <property type="molecule type" value="Genomic_DNA"/>
</dbReference>
<sequence length="161" mass="18288">MKRRPDRKEWLSRWIRNGQADGRTHGWMDGRVDGWTPRGIVLQEKKTKREKRGKRSGRKTFVSCLRPCLAPAPPPPPLLVVCLRAWFLFVLFLPCHFVVELEQAEQEAKGGAGELMLWVLSLYCTVLCCTEQLLSVVSYLSILLLLLALICSALLCSSCIF</sequence>
<keyword evidence="1" id="KW-1133">Transmembrane helix</keyword>
<protein>
    <submittedName>
        <fullName evidence="2">Uncharacterized protein</fullName>
    </submittedName>
</protein>
<evidence type="ECO:0000313" key="3">
    <source>
        <dbReference type="Proteomes" id="UP001367316"/>
    </source>
</evidence>
<keyword evidence="3" id="KW-1185">Reference proteome</keyword>
<name>A0ABR1MVN0_9PEZI</name>
<dbReference type="Proteomes" id="UP001367316">
    <property type="component" value="Unassembled WGS sequence"/>
</dbReference>
<comment type="caution">
    <text evidence="2">The sequence shown here is derived from an EMBL/GenBank/DDBJ whole genome shotgun (WGS) entry which is preliminary data.</text>
</comment>
<proteinExistence type="predicted"/>
<organism evidence="2 3">
    <name type="scientific">Phyllosticta paracitricarpa</name>
    <dbReference type="NCBI Taxonomy" id="2016321"/>
    <lineage>
        <taxon>Eukaryota</taxon>
        <taxon>Fungi</taxon>
        <taxon>Dikarya</taxon>
        <taxon>Ascomycota</taxon>
        <taxon>Pezizomycotina</taxon>
        <taxon>Dothideomycetes</taxon>
        <taxon>Dothideomycetes incertae sedis</taxon>
        <taxon>Botryosphaeriales</taxon>
        <taxon>Phyllostictaceae</taxon>
        <taxon>Phyllosticta</taxon>
    </lineage>
</organism>
<gene>
    <name evidence="2" type="ORF">JOL62DRAFT_365181</name>
</gene>
<evidence type="ECO:0000256" key="1">
    <source>
        <dbReference type="SAM" id="Phobius"/>
    </source>
</evidence>
<feature type="transmembrane region" description="Helical" evidence="1">
    <location>
        <begin position="136"/>
        <end position="155"/>
    </location>
</feature>